<keyword evidence="4" id="KW-0808">Transferase</keyword>
<accession>A0A9P6NCA5</accession>
<evidence type="ECO:0000313" key="10">
    <source>
        <dbReference type="EMBL" id="KAG0142962.1"/>
    </source>
</evidence>
<keyword evidence="11" id="KW-1185">Reference proteome</keyword>
<dbReference type="Proteomes" id="UP000886653">
    <property type="component" value="Unassembled WGS sequence"/>
</dbReference>
<evidence type="ECO:0000256" key="5">
    <source>
        <dbReference type="ARBA" id="ARBA00022692"/>
    </source>
</evidence>
<comment type="similarity">
    <text evidence="3">Belongs to the wax synthase family.</text>
</comment>
<feature type="transmembrane region" description="Helical" evidence="8">
    <location>
        <begin position="35"/>
        <end position="54"/>
    </location>
</feature>
<dbReference type="InterPro" id="IPR032805">
    <property type="entry name" value="Wax_synthase_dom"/>
</dbReference>
<evidence type="ECO:0000256" key="2">
    <source>
        <dbReference type="ARBA" id="ARBA00005179"/>
    </source>
</evidence>
<dbReference type="Pfam" id="PF13813">
    <property type="entry name" value="MBOAT_2"/>
    <property type="match status" value="1"/>
</dbReference>
<organism evidence="10 11">
    <name type="scientific">Cronartium quercuum f. sp. fusiforme G11</name>
    <dbReference type="NCBI Taxonomy" id="708437"/>
    <lineage>
        <taxon>Eukaryota</taxon>
        <taxon>Fungi</taxon>
        <taxon>Dikarya</taxon>
        <taxon>Basidiomycota</taxon>
        <taxon>Pucciniomycotina</taxon>
        <taxon>Pucciniomycetes</taxon>
        <taxon>Pucciniales</taxon>
        <taxon>Coleosporiaceae</taxon>
        <taxon>Cronartium</taxon>
    </lineage>
</organism>
<feature type="domain" description="Wax synthase" evidence="9">
    <location>
        <begin position="210"/>
        <end position="298"/>
    </location>
</feature>
<feature type="transmembrane region" description="Helical" evidence="8">
    <location>
        <begin position="179"/>
        <end position="203"/>
    </location>
</feature>
<dbReference type="EMBL" id="MU167332">
    <property type="protein sequence ID" value="KAG0142962.1"/>
    <property type="molecule type" value="Genomic_DNA"/>
</dbReference>
<comment type="caution">
    <text evidence="10">The sequence shown here is derived from an EMBL/GenBank/DDBJ whole genome shotgun (WGS) entry which is preliminary data.</text>
</comment>
<evidence type="ECO:0000256" key="4">
    <source>
        <dbReference type="ARBA" id="ARBA00022679"/>
    </source>
</evidence>
<evidence type="ECO:0000259" key="9">
    <source>
        <dbReference type="Pfam" id="PF13813"/>
    </source>
</evidence>
<evidence type="ECO:0000256" key="6">
    <source>
        <dbReference type="ARBA" id="ARBA00022989"/>
    </source>
</evidence>
<dbReference type="PANTHER" id="PTHR31595:SF57">
    <property type="entry name" value="OS04G0481900 PROTEIN"/>
    <property type="match status" value="1"/>
</dbReference>
<reference evidence="10" key="1">
    <citation type="submission" date="2013-11" db="EMBL/GenBank/DDBJ databases">
        <title>Genome sequence of the fusiform rust pathogen reveals effectors for host alternation and coevolution with pine.</title>
        <authorList>
            <consortium name="DOE Joint Genome Institute"/>
            <person name="Smith K."/>
            <person name="Pendleton A."/>
            <person name="Kubisiak T."/>
            <person name="Anderson C."/>
            <person name="Salamov A."/>
            <person name="Aerts A."/>
            <person name="Riley R."/>
            <person name="Clum A."/>
            <person name="Lindquist E."/>
            <person name="Ence D."/>
            <person name="Campbell M."/>
            <person name="Kronenberg Z."/>
            <person name="Feau N."/>
            <person name="Dhillon B."/>
            <person name="Hamelin R."/>
            <person name="Burleigh J."/>
            <person name="Smith J."/>
            <person name="Yandell M."/>
            <person name="Nelson C."/>
            <person name="Grigoriev I."/>
            <person name="Davis J."/>
        </authorList>
    </citation>
    <scope>NUCLEOTIDE SEQUENCE</scope>
    <source>
        <strain evidence="10">G11</strain>
    </source>
</reference>
<feature type="transmembrane region" description="Helical" evidence="8">
    <location>
        <begin position="66"/>
        <end position="86"/>
    </location>
</feature>
<evidence type="ECO:0000256" key="7">
    <source>
        <dbReference type="ARBA" id="ARBA00023136"/>
    </source>
</evidence>
<dbReference type="GO" id="GO:0008374">
    <property type="term" value="F:O-acyltransferase activity"/>
    <property type="evidence" value="ECO:0007669"/>
    <property type="project" value="InterPro"/>
</dbReference>
<proteinExistence type="inferred from homology"/>
<dbReference type="PANTHER" id="PTHR31595">
    <property type="entry name" value="LONG-CHAIN-ALCOHOL O-FATTY-ACYLTRANSFERASE 3-RELATED"/>
    <property type="match status" value="1"/>
</dbReference>
<comment type="pathway">
    <text evidence="2">Secondary metabolite biosynthesis.</text>
</comment>
<dbReference type="AlphaFoldDB" id="A0A9P6NCA5"/>
<evidence type="ECO:0000256" key="8">
    <source>
        <dbReference type="SAM" id="Phobius"/>
    </source>
</evidence>
<gene>
    <name evidence="10" type="ORF">CROQUDRAFT_661837</name>
</gene>
<dbReference type="OrthoDB" id="1077582at2759"/>
<feature type="transmembrane region" description="Helical" evidence="8">
    <location>
        <begin position="106"/>
        <end position="125"/>
    </location>
</feature>
<sequence length="358" mass="40376">MLALIVTFTISQFPLITQAFFLHPYYRQNQNARLIRLGLIPIALVLLASFGFQWRAEAVVDSFTNVFFGAFLGALALRSLIWGMVYEPYYLLSDPNPAGKGFFDRLCFAFSLYCSPRGIGWSFGVPAKPLNQTRMAFFLETLTRFLINMIILIGIVIPLMAIDKSPLGTTLLLRHVATFFAGALAWMTLDILGCILRLIALAFQRNLTHYPFLFDYPIKATNLADFWSRRWHSLVKHIFFETGGRPVQSLVASCIGEGHLSRALGIIGAFSVSGFVHELALYFATSFDPTFCTTLFFASQGLGVILEACFRRLTGLRVDGWPGRVWMFIWLVGWGRPMINSWSEKGVVDWDAMRALFS</sequence>
<name>A0A9P6NCA5_9BASI</name>
<evidence type="ECO:0000256" key="3">
    <source>
        <dbReference type="ARBA" id="ARBA00007282"/>
    </source>
</evidence>
<keyword evidence="6 8" id="KW-1133">Transmembrane helix</keyword>
<dbReference type="InterPro" id="IPR044851">
    <property type="entry name" value="Wax_synthase"/>
</dbReference>
<protein>
    <recommendedName>
        <fullName evidence="9">Wax synthase domain-containing protein</fullName>
    </recommendedName>
</protein>
<dbReference type="GO" id="GO:0016020">
    <property type="term" value="C:membrane"/>
    <property type="evidence" value="ECO:0007669"/>
    <property type="project" value="UniProtKB-SubCell"/>
</dbReference>
<evidence type="ECO:0000256" key="1">
    <source>
        <dbReference type="ARBA" id="ARBA00004141"/>
    </source>
</evidence>
<dbReference type="GO" id="GO:0006629">
    <property type="term" value="P:lipid metabolic process"/>
    <property type="evidence" value="ECO:0007669"/>
    <property type="project" value="InterPro"/>
</dbReference>
<feature type="transmembrane region" description="Helical" evidence="8">
    <location>
        <begin position="137"/>
        <end position="159"/>
    </location>
</feature>
<comment type="subcellular location">
    <subcellularLocation>
        <location evidence="1">Membrane</location>
        <topology evidence="1">Multi-pass membrane protein</topology>
    </subcellularLocation>
</comment>
<keyword evidence="5 8" id="KW-0812">Transmembrane</keyword>
<evidence type="ECO:0000313" key="11">
    <source>
        <dbReference type="Proteomes" id="UP000886653"/>
    </source>
</evidence>
<keyword evidence="7 8" id="KW-0472">Membrane</keyword>